<dbReference type="InterPro" id="IPR004838">
    <property type="entry name" value="NHTrfase_class1_PyrdxlP-BS"/>
</dbReference>
<dbReference type="AlphaFoldDB" id="A0A0F8VCE8"/>
<dbReference type="InterPro" id="IPR051926">
    <property type="entry name" value="Ala_Aminotransferase"/>
</dbReference>
<dbReference type="PANTHER" id="PTHR43488:SF2">
    <property type="entry name" value="GLUTAMATE-PYRUVATE AMINOTRANSFERASE ALAA"/>
    <property type="match status" value="1"/>
</dbReference>
<evidence type="ECO:0000256" key="4">
    <source>
        <dbReference type="ARBA" id="ARBA00022898"/>
    </source>
</evidence>
<comment type="caution">
    <text evidence="6">The sequence shown here is derived from an EMBL/GenBank/DDBJ whole genome shotgun (WGS) entry which is preliminary data.</text>
</comment>
<proteinExistence type="predicted"/>
<evidence type="ECO:0000313" key="6">
    <source>
        <dbReference type="EMBL" id="KKK42037.1"/>
    </source>
</evidence>
<name>A0A0F8VCE8_9ZZZZ</name>
<organism evidence="6">
    <name type="scientific">marine sediment metagenome</name>
    <dbReference type="NCBI Taxonomy" id="412755"/>
    <lineage>
        <taxon>unclassified sequences</taxon>
        <taxon>metagenomes</taxon>
        <taxon>ecological metagenomes</taxon>
    </lineage>
</organism>
<keyword evidence="2" id="KW-0032">Aminotransferase</keyword>
<dbReference type="PROSITE" id="PS00105">
    <property type="entry name" value="AA_TRANSFER_CLASS_1"/>
    <property type="match status" value="1"/>
</dbReference>
<dbReference type="PANTHER" id="PTHR43488">
    <property type="entry name" value="GLUTAMATE-PYRUVATE AMINOTRANSFERASE ALAA"/>
    <property type="match status" value="1"/>
</dbReference>
<dbReference type="InterPro" id="IPR015421">
    <property type="entry name" value="PyrdxlP-dep_Trfase_major"/>
</dbReference>
<comment type="cofactor">
    <cofactor evidence="1">
        <name>pyridoxal 5'-phosphate</name>
        <dbReference type="ChEBI" id="CHEBI:597326"/>
    </cofactor>
</comment>
<protein>
    <recommendedName>
        <fullName evidence="5">Aminotransferase class I/classII large domain-containing protein</fullName>
    </recommendedName>
</protein>
<dbReference type="GO" id="GO:0030170">
    <property type="term" value="F:pyridoxal phosphate binding"/>
    <property type="evidence" value="ECO:0007669"/>
    <property type="project" value="InterPro"/>
</dbReference>
<reference evidence="6" key="1">
    <citation type="journal article" date="2015" name="Nature">
        <title>Complex archaea that bridge the gap between prokaryotes and eukaryotes.</title>
        <authorList>
            <person name="Spang A."/>
            <person name="Saw J.H."/>
            <person name="Jorgensen S.L."/>
            <person name="Zaremba-Niedzwiedzka K."/>
            <person name="Martijn J."/>
            <person name="Lind A.E."/>
            <person name="van Eijk R."/>
            <person name="Schleper C."/>
            <person name="Guy L."/>
            <person name="Ettema T.J."/>
        </authorList>
    </citation>
    <scope>NUCLEOTIDE SEQUENCE</scope>
</reference>
<dbReference type="Pfam" id="PF00155">
    <property type="entry name" value="Aminotran_1_2"/>
    <property type="match status" value="1"/>
</dbReference>
<dbReference type="Gene3D" id="3.90.1150.10">
    <property type="entry name" value="Aspartate Aminotransferase, domain 1"/>
    <property type="match status" value="1"/>
</dbReference>
<accession>A0A0F8VCE8</accession>
<feature type="non-terminal residue" evidence="6">
    <location>
        <position position="331"/>
    </location>
</feature>
<evidence type="ECO:0000259" key="5">
    <source>
        <dbReference type="Pfam" id="PF00155"/>
    </source>
</evidence>
<dbReference type="InterPro" id="IPR004839">
    <property type="entry name" value="Aminotransferase_I/II_large"/>
</dbReference>
<dbReference type="InterPro" id="IPR015424">
    <property type="entry name" value="PyrdxlP-dep_Trfase"/>
</dbReference>
<evidence type="ECO:0000256" key="3">
    <source>
        <dbReference type="ARBA" id="ARBA00022679"/>
    </source>
</evidence>
<gene>
    <name evidence="6" type="ORF">LCGC14_2389500</name>
</gene>
<keyword evidence="4" id="KW-0663">Pyridoxal phosphate</keyword>
<keyword evidence="3" id="KW-0808">Transferase</keyword>
<feature type="domain" description="Aminotransferase class I/classII large" evidence="5">
    <location>
        <begin position="33"/>
        <end position="331"/>
    </location>
</feature>
<dbReference type="SUPFAM" id="SSF53383">
    <property type="entry name" value="PLP-dependent transferases"/>
    <property type="match status" value="1"/>
</dbReference>
<dbReference type="EMBL" id="LAZR01070353">
    <property type="protein sequence ID" value="KKK42037.1"/>
    <property type="molecule type" value="Genomic_DNA"/>
</dbReference>
<dbReference type="Gene3D" id="3.40.640.10">
    <property type="entry name" value="Type I PLP-dependent aspartate aminotransferase-like (Major domain)"/>
    <property type="match status" value="1"/>
</dbReference>
<sequence length="331" mass="37772">MWLFVVTQRTKDIFYAIREIAAVANKVAKSGKKIYNLNIGDPVIYDFHTPRYISQALADASFGRKNYYVDSLGVLELREELSKSLDRSYQLKIDPDDILLTTGVTEAVFFLIAATIENNRELLIPGPSYPLYIIYTKFFNGVPVEYELDENDDWEPNIDDLRKKITNRTQAILICSPNNPTGVMYSEKMIKQVIDIAGEHDLFILSDEIYDQIVFEKSFSCPATLSKDVPVVGLNGFSKSHLVTGWRLGYMYYHDPENKLDELKKGIAKMARARLSASSVAQYAAIEILKNPGTHTKEMVTKLKERRDYSYERLRRIEGISCVKANGAFYL</sequence>
<evidence type="ECO:0000256" key="1">
    <source>
        <dbReference type="ARBA" id="ARBA00001933"/>
    </source>
</evidence>
<dbReference type="InterPro" id="IPR015422">
    <property type="entry name" value="PyrdxlP-dep_Trfase_small"/>
</dbReference>
<dbReference type="GO" id="GO:0008483">
    <property type="term" value="F:transaminase activity"/>
    <property type="evidence" value="ECO:0007669"/>
    <property type="project" value="UniProtKB-KW"/>
</dbReference>
<dbReference type="CDD" id="cd00609">
    <property type="entry name" value="AAT_like"/>
    <property type="match status" value="1"/>
</dbReference>
<evidence type="ECO:0000256" key="2">
    <source>
        <dbReference type="ARBA" id="ARBA00022576"/>
    </source>
</evidence>